<organism evidence="4 5">
    <name type="scientific">Passalora fulva</name>
    <name type="common">Tomato leaf mold</name>
    <name type="synonym">Cladosporium fulvum</name>
    <dbReference type="NCBI Taxonomy" id="5499"/>
    <lineage>
        <taxon>Eukaryota</taxon>
        <taxon>Fungi</taxon>
        <taxon>Dikarya</taxon>
        <taxon>Ascomycota</taxon>
        <taxon>Pezizomycotina</taxon>
        <taxon>Dothideomycetes</taxon>
        <taxon>Dothideomycetidae</taxon>
        <taxon>Mycosphaerellales</taxon>
        <taxon>Mycosphaerellaceae</taxon>
        <taxon>Fulvia</taxon>
    </lineage>
</organism>
<dbReference type="InterPro" id="IPR012394">
    <property type="entry name" value="Aldehyde_DH_NAD(P)"/>
</dbReference>
<name>A0A9Q8PHR9_PASFU</name>
<dbReference type="InterPro" id="IPR016162">
    <property type="entry name" value="Ald_DH_N"/>
</dbReference>
<evidence type="ECO:0000313" key="4">
    <source>
        <dbReference type="EMBL" id="UJO22651.1"/>
    </source>
</evidence>
<sequence length="317" mass="34389">MDQSAIRDVTGGAQETGRVLEHKLNHIFYTGGGKVGRIVAMAAAKHLTPTVLELGGQAPAVVTKTANIDLAAKRIVNFKLNNVGQVCLNVNHVFVDPVVYDKLHWLKEWLKDDTSWLAHIISEPHYQRVMNLLNKTDGVVAYTGPNDPAKRFVHPSIITDVKTTDSLMSKELFAPFIPVLKADVDTAVSTIDAGPYPLGLYNFSSSQQEIDSVLDRTASGGVTINDVALHVASPGTPFGGVGESGHGAYHGKSGFDAFSHTRPVVGRPDWMDALASFRYGPPQLENVPKFDTAQATWKRGEKLEDQSSGSKSFLGLW</sequence>
<dbReference type="Proteomes" id="UP000756132">
    <property type="component" value="Chromosome 10"/>
</dbReference>
<dbReference type="Pfam" id="PF00171">
    <property type="entry name" value="Aldedh"/>
    <property type="match status" value="1"/>
</dbReference>
<dbReference type="InterPro" id="IPR016161">
    <property type="entry name" value="Ald_DH/histidinol_DH"/>
</dbReference>
<dbReference type="KEGG" id="ffu:CLAFUR5_12052"/>
<gene>
    <name evidence="4" type="ORF">CLAFUR5_12052</name>
</gene>
<dbReference type="RefSeq" id="XP_047767017.1">
    <property type="nucleotide sequence ID" value="XM_047911200.1"/>
</dbReference>
<evidence type="ECO:0000256" key="1">
    <source>
        <dbReference type="ARBA" id="ARBA00009986"/>
    </source>
</evidence>
<comment type="similarity">
    <text evidence="1">Belongs to the aldehyde dehydrogenase family.</text>
</comment>
<dbReference type="GO" id="GO:0005737">
    <property type="term" value="C:cytoplasm"/>
    <property type="evidence" value="ECO:0007669"/>
    <property type="project" value="TreeGrafter"/>
</dbReference>
<evidence type="ECO:0000259" key="3">
    <source>
        <dbReference type="Pfam" id="PF00171"/>
    </source>
</evidence>
<dbReference type="PANTHER" id="PTHR43570">
    <property type="entry name" value="ALDEHYDE DEHYDROGENASE"/>
    <property type="match status" value="1"/>
</dbReference>
<dbReference type="EMBL" id="CP090172">
    <property type="protein sequence ID" value="UJO22651.1"/>
    <property type="molecule type" value="Genomic_DNA"/>
</dbReference>
<dbReference type="GeneID" id="71991930"/>
<keyword evidence="5" id="KW-1185">Reference proteome</keyword>
<dbReference type="InterPro" id="IPR015590">
    <property type="entry name" value="Aldehyde_DH_dom"/>
</dbReference>
<keyword evidence="2" id="KW-0560">Oxidoreductase</keyword>
<evidence type="ECO:0000256" key="2">
    <source>
        <dbReference type="ARBA" id="ARBA00023002"/>
    </source>
</evidence>
<dbReference type="Gene3D" id="3.40.605.10">
    <property type="entry name" value="Aldehyde Dehydrogenase, Chain A, domain 1"/>
    <property type="match status" value="1"/>
</dbReference>
<proteinExistence type="inferred from homology"/>
<reference evidence="4" key="2">
    <citation type="journal article" date="2022" name="Microb. Genom.">
        <title>A chromosome-scale genome assembly of the tomato pathogen Cladosporium fulvum reveals a compartmentalized genome architecture and the presence of a dispensable chromosome.</title>
        <authorList>
            <person name="Zaccaron A.Z."/>
            <person name="Chen L.H."/>
            <person name="Samaras A."/>
            <person name="Stergiopoulos I."/>
        </authorList>
    </citation>
    <scope>NUCLEOTIDE SEQUENCE</scope>
    <source>
        <strain evidence="4">Race5_Kim</strain>
    </source>
</reference>
<feature type="domain" description="Aldehyde dehydrogenase" evidence="3">
    <location>
        <begin position="5"/>
        <end position="262"/>
    </location>
</feature>
<dbReference type="PANTHER" id="PTHR43570:SF16">
    <property type="entry name" value="ALDEHYDE DEHYDROGENASE TYPE III, ISOFORM Q"/>
    <property type="match status" value="1"/>
</dbReference>
<evidence type="ECO:0000313" key="5">
    <source>
        <dbReference type="Proteomes" id="UP000756132"/>
    </source>
</evidence>
<protein>
    <submittedName>
        <fullName evidence="4">Aldehyde dehydrogenase, dimeric NADP-preferring</fullName>
    </submittedName>
</protein>
<dbReference type="InterPro" id="IPR016163">
    <property type="entry name" value="Ald_DH_C"/>
</dbReference>
<dbReference type="SUPFAM" id="SSF53720">
    <property type="entry name" value="ALDH-like"/>
    <property type="match status" value="1"/>
</dbReference>
<dbReference type="OrthoDB" id="440325at2759"/>
<accession>A0A9Q8PHR9</accession>
<dbReference type="AlphaFoldDB" id="A0A9Q8PHR9"/>
<dbReference type="Gene3D" id="3.40.309.10">
    <property type="entry name" value="Aldehyde Dehydrogenase, Chain A, domain 2"/>
    <property type="match status" value="1"/>
</dbReference>
<reference evidence="4" key="1">
    <citation type="submission" date="2021-12" db="EMBL/GenBank/DDBJ databases">
        <authorList>
            <person name="Zaccaron A."/>
            <person name="Stergiopoulos I."/>
        </authorList>
    </citation>
    <scope>NUCLEOTIDE SEQUENCE</scope>
    <source>
        <strain evidence="4">Race5_Kim</strain>
    </source>
</reference>
<dbReference type="GO" id="GO:0004029">
    <property type="term" value="F:aldehyde dehydrogenase (NAD+) activity"/>
    <property type="evidence" value="ECO:0007669"/>
    <property type="project" value="TreeGrafter"/>
</dbReference>
<dbReference type="GO" id="GO:0006081">
    <property type="term" value="P:aldehyde metabolic process"/>
    <property type="evidence" value="ECO:0007669"/>
    <property type="project" value="InterPro"/>
</dbReference>